<keyword evidence="6" id="KW-1133">Transmembrane helix</keyword>
<dbReference type="InterPro" id="IPR019757">
    <property type="entry name" value="Pept_S26A_signal_pept_1_Lys-AS"/>
</dbReference>
<dbReference type="CDD" id="cd06530">
    <property type="entry name" value="S26_SPase_I"/>
    <property type="match status" value="1"/>
</dbReference>
<keyword evidence="10" id="KW-1185">Reference proteome</keyword>
<dbReference type="PRINTS" id="PR00727">
    <property type="entry name" value="LEADERPTASE"/>
</dbReference>
<dbReference type="PROSITE" id="PS00760">
    <property type="entry name" value="SPASE_I_2"/>
    <property type="match status" value="1"/>
</dbReference>
<evidence type="ECO:0000256" key="7">
    <source>
        <dbReference type="SAM" id="MobiDB-lite"/>
    </source>
</evidence>
<dbReference type="Pfam" id="PF10502">
    <property type="entry name" value="Peptidase_S26"/>
    <property type="match status" value="1"/>
</dbReference>
<feature type="transmembrane region" description="Helical" evidence="6">
    <location>
        <begin position="281"/>
        <end position="306"/>
    </location>
</feature>
<dbReference type="Gene3D" id="2.10.109.10">
    <property type="entry name" value="Umud Fragment, subunit A"/>
    <property type="match status" value="1"/>
</dbReference>
<evidence type="ECO:0000256" key="2">
    <source>
        <dbReference type="ARBA" id="ARBA00004401"/>
    </source>
</evidence>
<evidence type="ECO:0000256" key="1">
    <source>
        <dbReference type="ARBA" id="ARBA00000677"/>
    </source>
</evidence>
<evidence type="ECO:0000256" key="3">
    <source>
        <dbReference type="ARBA" id="ARBA00009370"/>
    </source>
</evidence>
<evidence type="ECO:0000256" key="4">
    <source>
        <dbReference type="ARBA" id="ARBA00013208"/>
    </source>
</evidence>
<comment type="caution">
    <text evidence="9">The sequence shown here is derived from an EMBL/GenBank/DDBJ whole genome shotgun (WGS) entry which is preliminary data.</text>
</comment>
<comment type="caution">
    <text evidence="6">Lacks conserved residue(s) required for the propagation of feature annotation.</text>
</comment>
<dbReference type="NCBIfam" id="TIGR02227">
    <property type="entry name" value="sigpep_I_bact"/>
    <property type="match status" value="1"/>
</dbReference>
<sequence>MERRITRAVPDAHSGRRGRVLPPPGTTAHDEDWVGHVRFAVGCAAALLGLLLAADAAAGCPAWSSGAPRPVAFPPDPSAVPPGGTLYGVAAANWLGVRGTRGDRRMRRAGRGLLITGAVLAVLGVVLAVGAFWTVRRDYTVVALSGGSMEPTYAPGDRVVVAKTSGAKVRRGDVVLFGVPDRFEGKPVLKRVIGLGGDHVVFDGTRLTVDRTPLKEPYLKDGEVDGGHGPYDVKVPAGRMFLLGDHRANSYDSRYYGGEDSGTVPVTTVRGRVLEDAVAPVVLGLGVLLGVVLALAGGVCTLVGWLKRRRRPAPAALIGYPVG</sequence>
<evidence type="ECO:0000313" key="9">
    <source>
        <dbReference type="EMBL" id="MET8434595.1"/>
    </source>
</evidence>
<keyword evidence="6" id="KW-0812">Transmembrane</keyword>
<reference evidence="9 10" key="1">
    <citation type="submission" date="2024-06" db="EMBL/GenBank/DDBJ databases">
        <title>The Natural Products Discovery Center: Release of the First 8490 Sequenced Strains for Exploring Actinobacteria Biosynthetic Diversity.</title>
        <authorList>
            <person name="Kalkreuter E."/>
            <person name="Kautsar S.A."/>
            <person name="Yang D."/>
            <person name="Bader C.D."/>
            <person name="Teijaro C.N."/>
            <person name="Fluegel L."/>
            <person name="Davis C.M."/>
            <person name="Simpson J.R."/>
            <person name="Lauterbach L."/>
            <person name="Steele A.D."/>
            <person name="Gui C."/>
            <person name="Meng S."/>
            <person name="Li G."/>
            <person name="Viehrig K."/>
            <person name="Ye F."/>
            <person name="Su P."/>
            <person name="Kiefer A.F."/>
            <person name="Nichols A."/>
            <person name="Cepeda A.J."/>
            <person name="Yan W."/>
            <person name="Fan B."/>
            <person name="Jiang Y."/>
            <person name="Adhikari A."/>
            <person name="Zheng C.-J."/>
            <person name="Schuster L."/>
            <person name="Cowan T.M."/>
            <person name="Smanski M.J."/>
            <person name="Chevrette M.G."/>
            <person name="De Carvalho L.P.S."/>
            <person name="Shen B."/>
        </authorList>
    </citation>
    <scope>NUCLEOTIDE SEQUENCE [LARGE SCALE GENOMIC DNA]</scope>
    <source>
        <strain evidence="9 10">NPDC005137</strain>
    </source>
</reference>
<keyword evidence="6" id="KW-0645">Protease</keyword>
<dbReference type="EC" id="3.4.21.89" evidence="4 6"/>
<comment type="catalytic activity">
    <reaction evidence="1 6">
        <text>Cleavage of hydrophobic, N-terminal signal or leader sequences from secreted and periplasmic proteins.</text>
        <dbReference type="EC" id="3.4.21.89"/>
    </reaction>
</comment>
<dbReference type="RefSeq" id="WP_356710132.1">
    <property type="nucleotide sequence ID" value="NZ_JBEXIP010000012.1"/>
</dbReference>
<name>A0ABV2U9S2_9ACTN</name>
<feature type="domain" description="Peptidase S26" evidence="8">
    <location>
        <begin position="123"/>
        <end position="273"/>
    </location>
</feature>
<dbReference type="InterPro" id="IPR036286">
    <property type="entry name" value="LexA/Signal_pep-like_sf"/>
</dbReference>
<dbReference type="EMBL" id="JBEXIP010000012">
    <property type="protein sequence ID" value="MET8434595.1"/>
    <property type="molecule type" value="Genomic_DNA"/>
</dbReference>
<accession>A0ABV2U9S2</accession>
<keyword evidence="5 6" id="KW-0378">Hydrolase</keyword>
<organism evidence="9 10">
    <name type="scientific">Streptomyces sp. 900116325</name>
    <dbReference type="NCBI Taxonomy" id="3154295"/>
    <lineage>
        <taxon>Bacteria</taxon>
        <taxon>Bacillati</taxon>
        <taxon>Actinomycetota</taxon>
        <taxon>Actinomycetes</taxon>
        <taxon>Kitasatosporales</taxon>
        <taxon>Streptomycetaceae</taxon>
        <taxon>Streptomyces</taxon>
    </lineage>
</organism>
<comment type="similarity">
    <text evidence="3 6">Belongs to the peptidase S26 family.</text>
</comment>
<dbReference type="InterPro" id="IPR019533">
    <property type="entry name" value="Peptidase_S26"/>
</dbReference>
<dbReference type="PANTHER" id="PTHR43390">
    <property type="entry name" value="SIGNAL PEPTIDASE I"/>
    <property type="match status" value="1"/>
</dbReference>
<dbReference type="GO" id="GO:0009003">
    <property type="term" value="F:signal peptidase activity"/>
    <property type="evidence" value="ECO:0007669"/>
    <property type="project" value="UniProtKB-EC"/>
</dbReference>
<dbReference type="PANTHER" id="PTHR43390:SF1">
    <property type="entry name" value="CHLOROPLAST PROCESSING PEPTIDASE"/>
    <property type="match status" value="1"/>
</dbReference>
<proteinExistence type="inferred from homology"/>
<dbReference type="Proteomes" id="UP001550044">
    <property type="component" value="Unassembled WGS sequence"/>
</dbReference>
<feature type="region of interest" description="Disordered" evidence="7">
    <location>
        <begin position="1"/>
        <end position="27"/>
    </location>
</feature>
<protein>
    <recommendedName>
        <fullName evidence="4 6">Signal peptidase I</fullName>
        <ecNumber evidence="4 6">3.4.21.89</ecNumber>
    </recommendedName>
</protein>
<keyword evidence="6" id="KW-0472">Membrane</keyword>
<evidence type="ECO:0000313" key="10">
    <source>
        <dbReference type="Proteomes" id="UP001550044"/>
    </source>
</evidence>
<comment type="subcellular location">
    <subcellularLocation>
        <location evidence="2">Cell membrane</location>
        <topology evidence="2">Single-pass type II membrane protein</topology>
    </subcellularLocation>
    <subcellularLocation>
        <location evidence="6">Membrane</location>
        <topology evidence="6">Single-pass type II membrane protein</topology>
    </subcellularLocation>
</comment>
<evidence type="ECO:0000256" key="6">
    <source>
        <dbReference type="RuleBase" id="RU362042"/>
    </source>
</evidence>
<evidence type="ECO:0000256" key="5">
    <source>
        <dbReference type="ARBA" id="ARBA00022801"/>
    </source>
</evidence>
<gene>
    <name evidence="9" type="primary">lepB</name>
    <name evidence="9" type="ORF">ABZV61_17675</name>
</gene>
<feature type="transmembrane region" description="Helical" evidence="6">
    <location>
        <begin position="113"/>
        <end position="135"/>
    </location>
</feature>
<dbReference type="SUPFAM" id="SSF51306">
    <property type="entry name" value="LexA/Signal peptidase"/>
    <property type="match status" value="1"/>
</dbReference>
<evidence type="ECO:0000259" key="8">
    <source>
        <dbReference type="Pfam" id="PF10502"/>
    </source>
</evidence>
<dbReference type="InterPro" id="IPR000223">
    <property type="entry name" value="Pept_S26A_signal_pept_1"/>
</dbReference>